<keyword evidence="1" id="KW-0812">Transmembrane</keyword>
<dbReference type="EMBL" id="MN739688">
    <property type="protein sequence ID" value="QHT21265.1"/>
    <property type="molecule type" value="Genomic_DNA"/>
</dbReference>
<keyword evidence="1" id="KW-0472">Membrane</keyword>
<feature type="transmembrane region" description="Helical" evidence="1">
    <location>
        <begin position="12"/>
        <end position="33"/>
    </location>
</feature>
<evidence type="ECO:0000313" key="2">
    <source>
        <dbReference type="EMBL" id="QHT21265.1"/>
    </source>
</evidence>
<organism evidence="2">
    <name type="scientific">viral metagenome</name>
    <dbReference type="NCBI Taxonomy" id="1070528"/>
    <lineage>
        <taxon>unclassified sequences</taxon>
        <taxon>metagenomes</taxon>
        <taxon>organismal metagenomes</taxon>
    </lineage>
</organism>
<feature type="transmembrane region" description="Helical" evidence="1">
    <location>
        <begin position="73"/>
        <end position="93"/>
    </location>
</feature>
<evidence type="ECO:0000256" key="1">
    <source>
        <dbReference type="SAM" id="Phobius"/>
    </source>
</evidence>
<sequence>MSYILQTLSTEPIKTMVLSIVAACILFVVYLGIRSKDIQAGTQHFMGNVIYIVVPVVALLCILLIAIDPKFGSYAIVGTIIGIVLFLATFYFLTTTISQYIFNRYLMYLIIGAIALVALTIVVTVGGRNFRASNQWTGFFTNMLFYIPCLIRDAIKTMTNEYASTPTTTMILFVLEIVLISMFLYLFPWIDTLGVPENIVILKEPVMLNRRMDFTHKMKPCSICDRFDASGAEVEPPSFIVTPGISPTVEEIKSRNNWIQCIEDKVKTNTFAVSFWVYVIPSSKTKVGYTRETPIFYYGPQPSAEVNVKVSTAGSDTPWSFGADNQDTKRLAYIRMSYYNNDTTENQFMLHVQNISPTKDTVEDSVQVDMPLQRWNNIVLNYMTTKAVNPTTLQPYTESTLDVFINGKLTQTFPLSSEYMFYTSNVVRVGHGVENKNLDGLYGAICNVVYYSRYLPKMTIAYNYNRLVIKNPPI</sequence>
<protein>
    <submittedName>
        <fullName evidence="2">Uncharacterized protein</fullName>
    </submittedName>
</protein>
<feature type="transmembrane region" description="Helical" evidence="1">
    <location>
        <begin position="45"/>
        <end position="67"/>
    </location>
</feature>
<feature type="transmembrane region" description="Helical" evidence="1">
    <location>
        <begin position="167"/>
        <end position="190"/>
    </location>
</feature>
<name>A0A6C0E1F9_9ZZZZ</name>
<dbReference type="AlphaFoldDB" id="A0A6C0E1F9"/>
<dbReference type="Gene3D" id="2.60.120.200">
    <property type="match status" value="1"/>
</dbReference>
<reference evidence="2" key="1">
    <citation type="journal article" date="2020" name="Nature">
        <title>Giant virus diversity and host interactions through global metagenomics.</title>
        <authorList>
            <person name="Schulz F."/>
            <person name="Roux S."/>
            <person name="Paez-Espino D."/>
            <person name="Jungbluth S."/>
            <person name="Walsh D.A."/>
            <person name="Denef V.J."/>
            <person name="McMahon K.D."/>
            <person name="Konstantinidis K.T."/>
            <person name="Eloe-Fadrosh E.A."/>
            <person name="Kyrpides N.C."/>
            <person name="Woyke T."/>
        </authorList>
    </citation>
    <scope>NUCLEOTIDE SEQUENCE</scope>
    <source>
        <strain evidence="2">GVMAG-M-3300023174-92</strain>
    </source>
</reference>
<accession>A0A6C0E1F9</accession>
<proteinExistence type="predicted"/>
<feature type="transmembrane region" description="Helical" evidence="1">
    <location>
        <begin position="136"/>
        <end position="155"/>
    </location>
</feature>
<keyword evidence="1" id="KW-1133">Transmembrane helix</keyword>
<feature type="transmembrane region" description="Helical" evidence="1">
    <location>
        <begin position="105"/>
        <end position="124"/>
    </location>
</feature>